<evidence type="ECO:0000256" key="7">
    <source>
        <dbReference type="ARBA" id="ARBA00023077"/>
    </source>
</evidence>
<evidence type="ECO:0000256" key="4">
    <source>
        <dbReference type="ARBA" id="ARBA00022452"/>
    </source>
</evidence>
<feature type="domain" description="TonB-dependent receptor-like beta-barrel" evidence="14">
    <location>
        <begin position="215"/>
        <end position="632"/>
    </location>
</feature>
<evidence type="ECO:0000256" key="13">
    <source>
        <dbReference type="SAM" id="SignalP"/>
    </source>
</evidence>
<evidence type="ECO:0000256" key="5">
    <source>
        <dbReference type="ARBA" id="ARBA00022692"/>
    </source>
</evidence>
<dbReference type="KEGG" id="lab:LA76x_0281"/>
<dbReference type="GO" id="GO:0044718">
    <property type="term" value="P:siderophore transmembrane transport"/>
    <property type="evidence" value="ECO:0007669"/>
    <property type="project" value="TreeGrafter"/>
</dbReference>
<dbReference type="InterPro" id="IPR037066">
    <property type="entry name" value="Plug_dom_sf"/>
</dbReference>
<evidence type="ECO:0000256" key="6">
    <source>
        <dbReference type="ARBA" id="ARBA00022729"/>
    </source>
</evidence>
<evidence type="ECO:0000313" key="17">
    <source>
        <dbReference type="Proteomes" id="UP000060787"/>
    </source>
</evidence>
<evidence type="ECO:0000256" key="9">
    <source>
        <dbReference type="ARBA" id="ARBA00023237"/>
    </source>
</evidence>
<evidence type="ECO:0000256" key="11">
    <source>
        <dbReference type="PROSITE-ProRule" id="PRU10143"/>
    </source>
</evidence>
<dbReference type="GO" id="GO:0009279">
    <property type="term" value="C:cell outer membrane"/>
    <property type="evidence" value="ECO:0007669"/>
    <property type="project" value="UniProtKB-SubCell"/>
</dbReference>
<name>A0A0S2F4I9_LYSAN</name>
<keyword evidence="8 10" id="KW-0472">Membrane</keyword>
<dbReference type="eggNOG" id="COG4771">
    <property type="taxonomic scope" value="Bacteria"/>
</dbReference>
<dbReference type="InterPro" id="IPR010916">
    <property type="entry name" value="TonB_box_CS"/>
</dbReference>
<dbReference type="Proteomes" id="UP000060787">
    <property type="component" value="Chromosome"/>
</dbReference>
<keyword evidence="9 10" id="KW-0998">Cell outer membrane</keyword>
<accession>A0A0S2F4I9</accession>
<dbReference type="InterPro" id="IPR036942">
    <property type="entry name" value="Beta-barrel_TonB_sf"/>
</dbReference>
<evidence type="ECO:0000259" key="14">
    <source>
        <dbReference type="Pfam" id="PF00593"/>
    </source>
</evidence>
<protein>
    <submittedName>
        <fullName evidence="16">TonB dependent receptor family protein</fullName>
    </submittedName>
</protein>
<dbReference type="PROSITE" id="PS00430">
    <property type="entry name" value="TONB_DEPENDENT_REC_1"/>
    <property type="match status" value="1"/>
</dbReference>
<keyword evidence="4 10" id="KW-1134">Transmembrane beta strand</keyword>
<gene>
    <name evidence="16" type="ORF">LA76x_0281</name>
</gene>
<evidence type="ECO:0000256" key="2">
    <source>
        <dbReference type="ARBA" id="ARBA00009810"/>
    </source>
</evidence>
<dbReference type="EMBL" id="CP011129">
    <property type="protein sequence ID" value="ALN78443.1"/>
    <property type="molecule type" value="Genomic_DNA"/>
</dbReference>
<dbReference type="GO" id="GO:0015344">
    <property type="term" value="F:siderophore uptake transmembrane transporter activity"/>
    <property type="evidence" value="ECO:0007669"/>
    <property type="project" value="TreeGrafter"/>
</dbReference>
<evidence type="ECO:0000256" key="1">
    <source>
        <dbReference type="ARBA" id="ARBA00004571"/>
    </source>
</evidence>
<keyword evidence="16" id="KW-0675">Receptor</keyword>
<keyword evidence="3 10" id="KW-0813">Transport</keyword>
<keyword evidence="7 11" id="KW-0798">TonB box</keyword>
<feature type="signal peptide" evidence="13">
    <location>
        <begin position="1"/>
        <end position="33"/>
    </location>
</feature>
<evidence type="ECO:0000259" key="15">
    <source>
        <dbReference type="Pfam" id="PF07715"/>
    </source>
</evidence>
<dbReference type="Gene3D" id="2.40.170.20">
    <property type="entry name" value="TonB-dependent receptor, beta-barrel domain"/>
    <property type="match status" value="1"/>
</dbReference>
<comment type="subcellular location">
    <subcellularLocation>
        <location evidence="1 10">Cell outer membrane</location>
        <topology evidence="1 10">Multi-pass membrane protein</topology>
    </subcellularLocation>
</comment>
<feature type="domain" description="TonB-dependent receptor plug" evidence="15">
    <location>
        <begin position="60"/>
        <end position="153"/>
    </location>
</feature>
<dbReference type="SUPFAM" id="SSF56935">
    <property type="entry name" value="Porins"/>
    <property type="match status" value="1"/>
</dbReference>
<evidence type="ECO:0000256" key="8">
    <source>
        <dbReference type="ARBA" id="ARBA00023136"/>
    </source>
</evidence>
<sequence length="670" mass="74212">MRAYPKERRLMSAPSSRLLSGLALLACAPLAHAAESGDAARTLDSITVVAEREPGNFDLDRGEIELSQASDLSDLLSNESGVAVGGGSPVAQKIYVRGFEDTMLNVTIDGAQEPAELYHHQTRVQIEPEFIKSIELDAGAGAATGGAGALTGALRVRTRDAFDLLRPDQDAGFLVKAAAGFNGGNSYKGVLAGYGRLSDGLGVLATYVYQDGGDYDDGHGDRVKPTAYRHERAQFKLSGLFDAHSFDLSAEHLDDTGTYYERPHMTNFSGRFVLSDHQMRRDTVSYEHRYDPDSDALNLRLNAYRTRSEYQNRRNTTGLLYSAGEQTSTGLDLRNTALWQSLSLTYGLDYRSDRLHARQQATPPPFWGRTEQTARVFGAYAQGDWDVSPQWKLSAGLRYDDYRHRGVSGVSAGASNDADKLSPNLSIAWTPIEPLTFRLAYSEAFRGVTIREAFFSALYTHRGDLEGERADNLEFGVSWERNGYFARATAFRQNIEHYISAVYSGQTAWGYWENIGDAKVEGYEAEIGKRWQRMGVSVGVWQSDNSFEDRPLNDADLGLGTSIGRTWTARYDWQPASGQANYAVRARLVEDERNSIAADAPDKPGYTVVDLMANWNLLGDDRLKLGAAVNNLFDRFYYDHGTYGYQAGSKSYIGFPSPGRELSLSLTYRF</sequence>
<keyword evidence="6 13" id="KW-0732">Signal</keyword>
<keyword evidence="17" id="KW-1185">Reference proteome</keyword>
<dbReference type="PROSITE" id="PS52016">
    <property type="entry name" value="TONB_DEPENDENT_REC_3"/>
    <property type="match status" value="1"/>
</dbReference>
<evidence type="ECO:0000256" key="10">
    <source>
        <dbReference type="PROSITE-ProRule" id="PRU01360"/>
    </source>
</evidence>
<feature type="chain" id="PRO_5006596815" evidence="13">
    <location>
        <begin position="34"/>
        <end position="670"/>
    </location>
</feature>
<feature type="short sequence motif" description="TonB box" evidence="11">
    <location>
        <begin position="45"/>
        <end position="51"/>
    </location>
</feature>
<evidence type="ECO:0000313" key="16">
    <source>
        <dbReference type="EMBL" id="ALN78443.1"/>
    </source>
</evidence>
<dbReference type="AlphaFoldDB" id="A0A0S2F4I9"/>
<evidence type="ECO:0000256" key="3">
    <source>
        <dbReference type="ARBA" id="ARBA00022448"/>
    </source>
</evidence>
<dbReference type="PANTHER" id="PTHR30069:SF41">
    <property type="entry name" value="HEME_HEMOPEXIN UTILIZATION PROTEIN C"/>
    <property type="match status" value="1"/>
</dbReference>
<dbReference type="STRING" id="84531.LA76x_0281"/>
<dbReference type="Pfam" id="PF07715">
    <property type="entry name" value="Plug"/>
    <property type="match status" value="1"/>
</dbReference>
<dbReference type="InterPro" id="IPR012910">
    <property type="entry name" value="Plug_dom"/>
</dbReference>
<dbReference type="PATRIC" id="fig|84531.8.peg.285"/>
<dbReference type="InterPro" id="IPR039426">
    <property type="entry name" value="TonB-dep_rcpt-like"/>
</dbReference>
<comment type="similarity">
    <text evidence="2 10 12">Belongs to the TonB-dependent receptor family.</text>
</comment>
<reference evidence="16 17" key="1">
    <citation type="journal article" date="2015" name="BMC Genomics">
        <title>Comparative genomics and metabolic profiling of the genus Lysobacter.</title>
        <authorList>
            <person name="de Bruijn I."/>
            <person name="Cheng X."/>
            <person name="de Jager V."/>
            <person name="Exposito R.G."/>
            <person name="Watrous J."/>
            <person name="Patel N."/>
            <person name="Postma J."/>
            <person name="Dorrestein P.C."/>
            <person name="Kobayashi D."/>
            <person name="Raaijmakers J.M."/>
        </authorList>
    </citation>
    <scope>NUCLEOTIDE SEQUENCE [LARGE SCALE GENOMIC DNA]</scope>
    <source>
        <strain evidence="16 17">76</strain>
    </source>
</reference>
<dbReference type="Pfam" id="PF00593">
    <property type="entry name" value="TonB_dep_Rec_b-barrel"/>
    <property type="match status" value="1"/>
</dbReference>
<dbReference type="InterPro" id="IPR000531">
    <property type="entry name" value="Beta-barrel_TonB"/>
</dbReference>
<evidence type="ECO:0000256" key="12">
    <source>
        <dbReference type="RuleBase" id="RU003357"/>
    </source>
</evidence>
<keyword evidence="5 10" id="KW-0812">Transmembrane</keyword>
<dbReference type="PANTHER" id="PTHR30069">
    <property type="entry name" value="TONB-DEPENDENT OUTER MEMBRANE RECEPTOR"/>
    <property type="match status" value="1"/>
</dbReference>
<organism evidence="16 17">
    <name type="scientific">Lysobacter antibioticus</name>
    <dbReference type="NCBI Taxonomy" id="84531"/>
    <lineage>
        <taxon>Bacteria</taxon>
        <taxon>Pseudomonadati</taxon>
        <taxon>Pseudomonadota</taxon>
        <taxon>Gammaproteobacteria</taxon>
        <taxon>Lysobacterales</taxon>
        <taxon>Lysobacteraceae</taxon>
        <taxon>Lysobacter</taxon>
    </lineage>
</organism>
<proteinExistence type="inferred from homology"/>
<dbReference type="Gene3D" id="2.170.130.10">
    <property type="entry name" value="TonB-dependent receptor, plug domain"/>
    <property type="match status" value="1"/>
</dbReference>